<dbReference type="EMBL" id="JATN01000309">
    <property type="protein sequence ID" value="EUC66183.1"/>
    <property type="molecule type" value="Genomic_DNA"/>
</dbReference>
<proteinExistence type="predicted"/>
<reference evidence="2" key="1">
    <citation type="journal article" date="2014" name="Genome Announc.">
        <title>Draft genome sequence of the plant-pathogenic soil fungus Rhizoctonia solani anastomosis group 3 strain Rhs1AP.</title>
        <authorList>
            <person name="Cubeta M.A."/>
            <person name="Thomas E."/>
            <person name="Dean R.A."/>
            <person name="Jabaji S."/>
            <person name="Neate S.M."/>
            <person name="Tavantzis S."/>
            <person name="Toda T."/>
            <person name="Vilgalys R."/>
            <person name="Bharathan N."/>
            <person name="Fedorova-Abrams N."/>
            <person name="Pakala S.B."/>
            <person name="Pakala S.M."/>
            <person name="Zafar N."/>
            <person name="Joardar V."/>
            <person name="Losada L."/>
            <person name="Nierman W.C."/>
        </authorList>
    </citation>
    <scope>NUCLEOTIDE SEQUENCE [LARGE SCALE GENOMIC DNA]</scope>
    <source>
        <strain evidence="2">AG-3</strain>
    </source>
</reference>
<evidence type="ECO:0000313" key="1">
    <source>
        <dbReference type="EMBL" id="EUC66183.1"/>
    </source>
</evidence>
<name>X8JT64_9AGAM</name>
<sequence length="54" mass="5725">MMPSALDIANLAGVGVAGVIITSKPKTHSNRWRSSLGNLLTSSPIWLTPAWIPP</sequence>
<accession>X8JT64</accession>
<dbReference type="Proteomes" id="UP000030108">
    <property type="component" value="Unassembled WGS sequence"/>
</dbReference>
<gene>
    <name evidence="1" type="ORF">RSOL_471200</name>
</gene>
<protein>
    <submittedName>
        <fullName evidence="1">Uncharacterized protein</fullName>
    </submittedName>
</protein>
<comment type="caution">
    <text evidence="1">The sequence shown here is derived from an EMBL/GenBank/DDBJ whole genome shotgun (WGS) entry which is preliminary data.</text>
</comment>
<evidence type="ECO:0000313" key="2">
    <source>
        <dbReference type="Proteomes" id="UP000030108"/>
    </source>
</evidence>
<dbReference type="AlphaFoldDB" id="X8JT64"/>
<organism evidence="1 2">
    <name type="scientific">Rhizoctonia solani AG-3 Rhs1AP</name>
    <dbReference type="NCBI Taxonomy" id="1086054"/>
    <lineage>
        <taxon>Eukaryota</taxon>
        <taxon>Fungi</taxon>
        <taxon>Dikarya</taxon>
        <taxon>Basidiomycota</taxon>
        <taxon>Agaricomycotina</taxon>
        <taxon>Agaricomycetes</taxon>
        <taxon>Cantharellales</taxon>
        <taxon>Ceratobasidiaceae</taxon>
        <taxon>Rhizoctonia</taxon>
    </lineage>
</organism>